<evidence type="ECO:0000313" key="1">
    <source>
        <dbReference type="EMBL" id="KAK6518585.1"/>
    </source>
</evidence>
<name>A0AAN8NCK2_9PEZI</name>
<organism evidence="1 2">
    <name type="scientific">Arthrobotrys conoides</name>
    <dbReference type="NCBI Taxonomy" id="74498"/>
    <lineage>
        <taxon>Eukaryota</taxon>
        <taxon>Fungi</taxon>
        <taxon>Dikarya</taxon>
        <taxon>Ascomycota</taxon>
        <taxon>Pezizomycotina</taxon>
        <taxon>Orbiliomycetes</taxon>
        <taxon>Orbiliales</taxon>
        <taxon>Orbiliaceae</taxon>
        <taxon>Arthrobotrys</taxon>
    </lineage>
</organism>
<sequence length="284" mass="32483">MDPETPIQSVSGAVTELRDSACQVQDGESNLQEGQILCICRGDVCKSIDQGSWKLADRTRNAFDPDRPELFYPISIERCSYFSNPAAIVELPEPLEKILSYENPEKTILHRYGIFRIVRYCWSFRNQDSPLASVYRMYEFLVADLWKEICYESDYFWYSLSPVEGIPAPPANLDSKTYACIASMIQTLVKAYNYKIGLGIPRYKPKGMTTLQCSRLPKVLERVPDWAVSYPPLSGEDAMGIRSMFLNKRNGEDVTDFDPENGPFIYFSKRNLPKFPNIGCLWTI</sequence>
<proteinExistence type="predicted"/>
<evidence type="ECO:0000313" key="2">
    <source>
        <dbReference type="Proteomes" id="UP001307849"/>
    </source>
</evidence>
<dbReference type="Proteomes" id="UP001307849">
    <property type="component" value="Unassembled WGS sequence"/>
</dbReference>
<dbReference type="AlphaFoldDB" id="A0AAN8NCK2"/>
<reference evidence="1 2" key="1">
    <citation type="submission" date="2019-10" db="EMBL/GenBank/DDBJ databases">
        <authorList>
            <person name="Palmer J.M."/>
        </authorList>
    </citation>
    <scope>NUCLEOTIDE SEQUENCE [LARGE SCALE GENOMIC DNA]</scope>
    <source>
        <strain evidence="1 2">TWF506</strain>
    </source>
</reference>
<gene>
    <name evidence="1" type="ORF">TWF506_005720</name>
</gene>
<dbReference type="EMBL" id="JAVHJM010000002">
    <property type="protein sequence ID" value="KAK6518585.1"/>
    <property type="molecule type" value="Genomic_DNA"/>
</dbReference>
<keyword evidence="2" id="KW-1185">Reference proteome</keyword>
<comment type="caution">
    <text evidence="1">The sequence shown here is derived from an EMBL/GenBank/DDBJ whole genome shotgun (WGS) entry which is preliminary data.</text>
</comment>
<protein>
    <submittedName>
        <fullName evidence="1">Uncharacterized protein</fullName>
    </submittedName>
</protein>
<accession>A0AAN8NCK2</accession>